<comment type="similarity">
    <text evidence="1 4">Belongs to the short-chain dehydrogenases/reductases (SDR) family.</text>
</comment>
<protein>
    <submittedName>
        <fullName evidence="5">Short chain dehydrogenase reductase</fullName>
    </submittedName>
</protein>
<dbReference type="GeneID" id="25975279"/>
<dbReference type="Proteomes" id="UP000007796">
    <property type="component" value="Unassembled WGS sequence"/>
</dbReference>
<dbReference type="InterPro" id="IPR045313">
    <property type="entry name" value="CBR1-like"/>
</dbReference>
<dbReference type="eggNOG" id="KOG1208">
    <property type="taxonomic scope" value="Eukaryota"/>
</dbReference>
<organism evidence="6">
    <name type="scientific">Grosmannia clavigera (strain kw1407 / UAMH 11150)</name>
    <name type="common">Blue stain fungus</name>
    <name type="synonym">Graphiocladiella clavigera</name>
    <dbReference type="NCBI Taxonomy" id="655863"/>
    <lineage>
        <taxon>Eukaryota</taxon>
        <taxon>Fungi</taxon>
        <taxon>Dikarya</taxon>
        <taxon>Ascomycota</taxon>
        <taxon>Pezizomycotina</taxon>
        <taxon>Sordariomycetes</taxon>
        <taxon>Sordariomycetidae</taxon>
        <taxon>Ophiostomatales</taxon>
        <taxon>Ophiostomataceae</taxon>
        <taxon>Leptographium</taxon>
    </lineage>
</organism>
<dbReference type="InParanoid" id="F0XJW6"/>
<evidence type="ECO:0000256" key="4">
    <source>
        <dbReference type="RuleBase" id="RU000363"/>
    </source>
</evidence>
<dbReference type="GO" id="GO:0016616">
    <property type="term" value="F:oxidoreductase activity, acting on the CH-OH group of donors, NAD or NADP as acceptor"/>
    <property type="evidence" value="ECO:0007669"/>
    <property type="project" value="InterPro"/>
</dbReference>
<evidence type="ECO:0000313" key="6">
    <source>
        <dbReference type="Proteomes" id="UP000007796"/>
    </source>
</evidence>
<dbReference type="Pfam" id="PF00106">
    <property type="entry name" value="adh_short"/>
    <property type="match status" value="1"/>
</dbReference>
<evidence type="ECO:0000256" key="2">
    <source>
        <dbReference type="ARBA" id="ARBA00022857"/>
    </source>
</evidence>
<sequence length="252" mass="26361">MASKSTTVALITGANQGIGLAVATSLAKNHGYHVIIGSRRLETGQAEADKLTVAGYAASAVQLDVTSDASINAAVATIAITFGRLDVLVNNAGVLLDSGAAFAKREELPVREMFEQTFQTNVFGVAVLTEALLPLLRRAMPPGPRLVFVSSSMASLQLSTDKETAWYKFDYKSYDASKAAVNILMLNYARILSDDGGMVNSACPGLVSTSMTSNTPYGHSADVGAQRIVELATLGAGGPTATFSNKDGPVPW</sequence>
<dbReference type="SUPFAM" id="SSF51735">
    <property type="entry name" value="NAD(P)-binding Rossmann-fold domains"/>
    <property type="match status" value="1"/>
</dbReference>
<dbReference type="STRING" id="655863.F0XJW6"/>
<dbReference type="PRINTS" id="PR00080">
    <property type="entry name" value="SDRFAMILY"/>
</dbReference>
<gene>
    <name evidence="5" type="ORF">CMQ_2304</name>
</gene>
<keyword evidence="6" id="KW-1185">Reference proteome</keyword>
<proteinExistence type="inferred from homology"/>
<dbReference type="EMBL" id="GL629782">
    <property type="protein sequence ID" value="EFX02255.1"/>
    <property type="molecule type" value="Genomic_DNA"/>
</dbReference>
<dbReference type="RefSeq" id="XP_014171737.1">
    <property type="nucleotide sequence ID" value="XM_014316262.1"/>
</dbReference>
<dbReference type="PRINTS" id="PR00081">
    <property type="entry name" value="GDHRDH"/>
</dbReference>
<dbReference type="CDD" id="cd05324">
    <property type="entry name" value="carb_red_PTCR-like_SDR_c"/>
    <property type="match status" value="1"/>
</dbReference>
<name>F0XJW6_GROCL</name>
<evidence type="ECO:0000313" key="5">
    <source>
        <dbReference type="EMBL" id="EFX02255.1"/>
    </source>
</evidence>
<dbReference type="Gene3D" id="3.40.50.720">
    <property type="entry name" value="NAD(P)-binding Rossmann-like Domain"/>
    <property type="match status" value="1"/>
</dbReference>
<dbReference type="PANTHER" id="PTHR43963:SF6">
    <property type="entry name" value="CHAIN DEHYDROGENASE FAMILY PROTEIN, PUTATIVE (AFU_ORTHOLOGUE AFUA_3G15350)-RELATED"/>
    <property type="match status" value="1"/>
</dbReference>
<dbReference type="OrthoDB" id="1933717at2759"/>
<dbReference type="HOGENOM" id="CLU_010194_9_0_1"/>
<evidence type="ECO:0000256" key="3">
    <source>
        <dbReference type="ARBA" id="ARBA00023002"/>
    </source>
</evidence>
<accession>F0XJW6</accession>
<keyword evidence="2" id="KW-0521">NADP</keyword>
<evidence type="ECO:0000256" key="1">
    <source>
        <dbReference type="ARBA" id="ARBA00006484"/>
    </source>
</evidence>
<reference evidence="5 6" key="1">
    <citation type="journal article" date="2011" name="Proc. Natl. Acad. Sci. U.S.A.">
        <title>Genome and transcriptome analyses of the mountain pine beetle-fungal symbiont Grosmannia clavigera, a lodgepole pine pathogen.</title>
        <authorList>
            <person name="DiGuistini S."/>
            <person name="Wang Y."/>
            <person name="Liao N.Y."/>
            <person name="Taylor G."/>
            <person name="Tanguay P."/>
            <person name="Feau N."/>
            <person name="Henrissat B."/>
            <person name="Chan S.K."/>
            <person name="Hesse-Orce U."/>
            <person name="Alamouti S.M."/>
            <person name="Tsui C.K.M."/>
            <person name="Docking R.T."/>
            <person name="Levasseur A."/>
            <person name="Haridas S."/>
            <person name="Robertson G."/>
            <person name="Birol I."/>
            <person name="Holt R.A."/>
            <person name="Marra M.A."/>
            <person name="Hamelin R.C."/>
            <person name="Hirst M."/>
            <person name="Jones S.J.M."/>
            <person name="Bohlmann J."/>
            <person name="Breuil C."/>
        </authorList>
    </citation>
    <scope>NUCLEOTIDE SEQUENCE [LARGE SCALE GENOMIC DNA]</scope>
    <source>
        <strain evidence="6">kw1407 / UAMH 11150</strain>
    </source>
</reference>
<keyword evidence="3" id="KW-0560">Oxidoreductase</keyword>
<dbReference type="AlphaFoldDB" id="F0XJW6"/>
<dbReference type="PANTHER" id="PTHR43963">
    <property type="entry name" value="CARBONYL REDUCTASE 1-RELATED"/>
    <property type="match status" value="1"/>
</dbReference>
<dbReference type="InterPro" id="IPR002347">
    <property type="entry name" value="SDR_fam"/>
</dbReference>
<dbReference type="InterPro" id="IPR036291">
    <property type="entry name" value="NAD(P)-bd_dom_sf"/>
</dbReference>